<sequence length="75" mass="8546">MDKNKGSQLRKYLALTGIAFQMGAIIFLCAYVGKKLDAYYVLEKKWFTMGFILFGVASSLYLVIKQLNKINNSEK</sequence>
<name>A0ABN1IJK5_9FLAO</name>
<keyword evidence="1" id="KW-1133">Transmembrane helix</keyword>
<feature type="transmembrane region" description="Helical" evidence="1">
    <location>
        <begin position="12"/>
        <end position="33"/>
    </location>
</feature>
<dbReference type="Pfam" id="PF09527">
    <property type="entry name" value="ATPase_gene1"/>
    <property type="match status" value="1"/>
</dbReference>
<dbReference type="RefSeq" id="WP_343910696.1">
    <property type="nucleotide sequence ID" value="NZ_BAAAGE010000001.1"/>
</dbReference>
<dbReference type="InterPro" id="IPR032820">
    <property type="entry name" value="ATPase_put"/>
</dbReference>
<keyword evidence="3" id="KW-1185">Reference proteome</keyword>
<evidence type="ECO:0000256" key="1">
    <source>
        <dbReference type="SAM" id="Phobius"/>
    </source>
</evidence>
<evidence type="ECO:0000313" key="2">
    <source>
        <dbReference type="EMBL" id="GAA0714492.1"/>
    </source>
</evidence>
<evidence type="ECO:0000313" key="3">
    <source>
        <dbReference type="Proteomes" id="UP001501758"/>
    </source>
</evidence>
<reference evidence="2 3" key="1">
    <citation type="journal article" date="2019" name="Int. J. Syst. Evol. Microbiol.">
        <title>The Global Catalogue of Microorganisms (GCM) 10K type strain sequencing project: providing services to taxonomists for standard genome sequencing and annotation.</title>
        <authorList>
            <consortium name="The Broad Institute Genomics Platform"/>
            <consortium name="The Broad Institute Genome Sequencing Center for Infectious Disease"/>
            <person name="Wu L."/>
            <person name="Ma J."/>
        </authorList>
    </citation>
    <scope>NUCLEOTIDE SEQUENCE [LARGE SCALE GENOMIC DNA]</scope>
    <source>
        <strain evidence="2 3">JCM 15974</strain>
    </source>
</reference>
<gene>
    <name evidence="2" type="ORF">GCM10009430_07760</name>
</gene>
<accession>A0ABN1IJK5</accession>
<keyword evidence="1" id="KW-0812">Transmembrane</keyword>
<dbReference type="EMBL" id="BAAAGE010000001">
    <property type="protein sequence ID" value="GAA0714492.1"/>
    <property type="molecule type" value="Genomic_DNA"/>
</dbReference>
<comment type="caution">
    <text evidence="2">The sequence shown here is derived from an EMBL/GenBank/DDBJ whole genome shotgun (WGS) entry which is preliminary data.</text>
</comment>
<evidence type="ECO:0008006" key="4">
    <source>
        <dbReference type="Google" id="ProtNLM"/>
    </source>
</evidence>
<proteinExistence type="predicted"/>
<feature type="transmembrane region" description="Helical" evidence="1">
    <location>
        <begin position="45"/>
        <end position="64"/>
    </location>
</feature>
<protein>
    <recommendedName>
        <fullName evidence="4">F0F1-ATPase subunit Ca2+/Mg2+ transporter</fullName>
    </recommendedName>
</protein>
<organism evidence="2 3">
    <name type="scientific">Aquimarina litoralis</name>
    <dbReference type="NCBI Taxonomy" id="584605"/>
    <lineage>
        <taxon>Bacteria</taxon>
        <taxon>Pseudomonadati</taxon>
        <taxon>Bacteroidota</taxon>
        <taxon>Flavobacteriia</taxon>
        <taxon>Flavobacteriales</taxon>
        <taxon>Flavobacteriaceae</taxon>
        <taxon>Aquimarina</taxon>
    </lineage>
</organism>
<keyword evidence="1" id="KW-0472">Membrane</keyword>
<dbReference type="Proteomes" id="UP001501758">
    <property type="component" value="Unassembled WGS sequence"/>
</dbReference>